<dbReference type="Proteomes" id="UP000216498">
    <property type="component" value="Unassembled WGS sequence"/>
</dbReference>
<dbReference type="RefSeq" id="WP_094884316.1">
    <property type="nucleotide sequence ID" value="NZ_NPMS01000001.1"/>
</dbReference>
<proteinExistence type="predicted"/>
<evidence type="ECO:0000256" key="1">
    <source>
        <dbReference type="SAM" id="MobiDB-lite"/>
    </source>
</evidence>
<name>A0A265NH80_9BACI</name>
<gene>
    <name evidence="2" type="ORF">CIL03_05570</name>
</gene>
<protein>
    <submittedName>
        <fullName evidence="2">Uncharacterized protein</fullName>
    </submittedName>
</protein>
<feature type="compositionally biased region" description="Basic and acidic residues" evidence="1">
    <location>
        <begin position="89"/>
        <end position="112"/>
    </location>
</feature>
<dbReference type="AlphaFoldDB" id="A0A265NH80"/>
<evidence type="ECO:0000313" key="2">
    <source>
        <dbReference type="EMBL" id="OZU90606.1"/>
    </source>
</evidence>
<comment type="caution">
    <text evidence="2">The sequence shown here is derived from an EMBL/GenBank/DDBJ whole genome shotgun (WGS) entry which is preliminary data.</text>
</comment>
<dbReference type="OrthoDB" id="2974714at2"/>
<organism evidence="2 3">
    <name type="scientific">Virgibacillus indicus</name>
    <dbReference type="NCBI Taxonomy" id="2024554"/>
    <lineage>
        <taxon>Bacteria</taxon>
        <taxon>Bacillati</taxon>
        <taxon>Bacillota</taxon>
        <taxon>Bacilli</taxon>
        <taxon>Bacillales</taxon>
        <taxon>Bacillaceae</taxon>
        <taxon>Virgibacillus</taxon>
    </lineage>
</organism>
<evidence type="ECO:0000313" key="3">
    <source>
        <dbReference type="Proteomes" id="UP000216498"/>
    </source>
</evidence>
<keyword evidence="3" id="KW-1185">Reference proteome</keyword>
<reference evidence="2 3" key="1">
    <citation type="submission" date="2017-08" db="EMBL/GenBank/DDBJ databases">
        <title>Virgibacillus indicus sp. nov. and Virgibacillus profoundi sp. nov, two moderately halophilic bacteria isolated from marine sediment by using the Microfluidic Streak Plate.</title>
        <authorList>
            <person name="Xu B."/>
            <person name="Hu B."/>
            <person name="Wang J."/>
            <person name="Zhu Y."/>
            <person name="Huang L."/>
            <person name="Du W."/>
            <person name="Huang Y."/>
        </authorList>
    </citation>
    <scope>NUCLEOTIDE SEQUENCE [LARGE SCALE GENOMIC DNA]</scope>
    <source>
        <strain evidence="2 3">IO3-P2-C2</strain>
    </source>
</reference>
<feature type="compositionally biased region" description="Basic and acidic residues" evidence="1">
    <location>
        <begin position="23"/>
        <end position="48"/>
    </location>
</feature>
<feature type="region of interest" description="Disordered" evidence="1">
    <location>
        <begin position="1"/>
        <end position="119"/>
    </location>
</feature>
<sequence length="119" mass="14670">MSEKKQIINVKDLVIKADNVYLEPDHDRKRRGDWDQGHVRGRDEERDHERKRHEHDREEDHRRHDQEDERREHDRNRNHDPFFGFFGGRRNEEESSDHGHEHKMESSEEKRGRGPFSWL</sequence>
<accession>A0A265NH80</accession>
<dbReference type="EMBL" id="NPMS01000001">
    <property type="protein sequence ID" value="OZU90606.1"/>
    <property type="molecule type" value="Genomic_DNA"/>
</dbReference>
<feature type="compositionally biased region" description="Basic and acidic residues" evidence="1">
    <location>
        <begin position="55"/>
        <end position="80"/>
    </location>
</feature>